<evidence type="ECO:0000313" key="21">
    <source>
        <dbReference type="EMBL" id="OGY81856.1"/>
    </source>
</evidence>
<dbReference type="GO" id="GO:0008564">
    <property type="term" value="F:protein-exporting ATPase activity"/>
    <property type="evidence" value="ECO:0007669"/>
    <property type="project" value="UniProtKB-EC"/>
</dbReference>
<dbReference type="InterPro" id="IPR001650">
    <property type="entry name" value="Helicase_C-like"/>
</dbReference>
<dbReference type="NCBIfam" id="NF006630">
    <property type="entry name" value="PRK09200.1"/>
    <property type="match status" value="1"/>
</dbReference>
<evidence type="ECO:0000313" key="22">
    <source>
        <dbReference type="Proteomes" id="UP000176952"/>
    </source>
</evidence>
<dbReference type="InterPro" id="IPR011130">
    <property type="entry name" value="SecA_preprotein_X-link_dom"/>
</dbReference>
<evidence type="ECO:0000256" key="2">
    <source>
        <dbReference type="ARBA" id="ARBA00004170"/>
    </source>
</evidence>
<dbReference type="PROSITE" id="PS51196">
    <property type="entry name" value="SECA_MOTOR_DEAD"/>
    <property type="match status" value="1"/>
</dbReference>
<dbReference type="SMART" id="SM00957">
    <property type="entry name" value="SecA_DEAD"/>
    <property type="match status" value="1"/>
</dbReference>
<dbReference type="GO" id="GO:0017038">
    <property type="term" value="P:protein import"/>
    <property type="evidence" value="ECO:0007669"/>
    <property type="project" value="InterPro"/>
</dbReference>
<keyword evidence="7" id="KW-0479">Metal-binding</keyword>
<evidence type="ECO:0000256" key="5">
    <source>
        <dbReference type="ARBA" id="ARBA00022475"/>
    </source>
</evidence>
<dbReference type="InterPro" id="IPR000185">
    <property type="entry name" value="SecA"/>
</dbReference>
<keyword evidence="5 15" id="KW-1003">Cell membrane</keyword>
<dbReference type="HAMAP" id="MF_01382">
    <property type="entry name" value="SecA"/>
    <property type="match status" value="1"/>
</dbReference>
<dbReference type="AlphaFoldDB" id="A0A1G2AZB7"/>
<dbReference type="GO" id="GO:0005886">
    <property type="term" value="C:plasma membrane"/>
    <property type="evidence" value="ECO:0007669"/>
    <property type="project" value="UniProtKB-SubCell"/>
</dbReference>
<dbReference type="CDD" id="cd18803">
    <property type="entry name" value="SF2_C_secA"/>
    <property type="match status" value="1"/>
</dbReference>
<dbReference type="GO" id="GO:0046872">
    <property type="term" value="F:metal ion binding"/>
    <property type="evidence" value="ECO:0007669"/>
    <property type="project" value="UniProtKB-KW"/>
</dbReference>
<dbReference type="Gene3D" id="3.90.1440.10">
    <property type="entry name" value="SecA, preprotein cross-linking domain"/>
    <property type="match status" value="1"/>
</dbReference>
<keyword evidence="13 15" id="KW-0811">Translocation</keyword>
<dbReference type="PANTHER" id="PTHR30612">
    <property type="entry name" value="SECA INNER MEMBRANE COMPONENT OF SEC PROTEIN SECRETION SYSTEM"/>
    <property type="match status" value="1"/>
</dbReference>
<dbReference type="NCBIfam" id="NF009538">
    <property type="entry name" value="PRK12904.1"/>
    <property type="match status" value="1"/>
</dbReference>
<dbReference type="Gene3D" id="1.10.3060.10">
    <property type="entry name" value="Helical scaffold and wing domains of SecA"/>
    <property type="match status" value="1"/>
</dbReference>
<dbReference type="PRINTS" id="PR00906">
    <property type="entry name" value="SECA"/>
</dbReference>
<evidence type="ECO:0000256" key="9">
    <source>
        <dbReference type="ARBA" id="ARBA00022833"/>
    </source>
</evidence>
<dbReference type="CDD" id="cd17928">
    <property type="entry name" value="DEXDc_SecA"/>
    <property type="match status" value="1"/>
</dbReference>
<keyword evidence="12 15" id="KW-1278">Translocase</keyword>
<dbReference type="InterPro" id="IPR044722">
    <property type="entry name" value="SecA_SF2_C"/>
</dbReference>
<protein>
    <recommendedName>
        <fullName evidence="15 16">Protein translocase subunit SecA</fullName>
        <ecNumber evidence="15">7.4.2.8</ecNumber>
    </recommendedName>
</protein>
<feature type="region of interest" description="Disordered" evidence="17">
    <location>
        <begin position="874"/>
        <end position="933"/>
    </location>
</feature>
<keyword evidence="11 15" id="KW-0653">Protein transport</keyword>
<keyword evidence="4 15" id="KW-0813">Transport</keyword>
<dbReference type="Pfam" id="PF02810">
    <property type="entry name" value="SEC-C"/>
    <property type="match status" value="1"/>
</dbReference>
<dbReference type="InterPro" id="IPR014001">
    <property type="entry name" value="Helicase_ATP-bd"/>
</dbReference>
<gene>
    <name evidence="15" type="primary">secA</name>
    <name evidence="21" type="ORF">A3F54_04780</name>
</gene>
<evidence type="ECO:0000256" key="7">
    <source>
        <dbReference type="ARBA" id="ARBA00022723"/>
    </source>
</evidence>
<sequence length="933" mass="105384">MSILKKIFGDPSVKAVKEFSKKIAKINELEPAVAGLGDEQLKGKTQAFRERLKKGEKLDDMLFEAFAVVREAAKRSLGQRHYDVQLIAGLALHDRNIAEMKTGEGKTLAATLTLYANALEGKGTHLVTVNDYLARRDADWMGRIFHALGLSVGCLQNQGISYIFDPEARVKEEKDREENTEDRTEEIAQLSFKVDMENLRAVSRREAYAADITYGTNNEFGFDYLRDNMVQNLADKVQRGLHFAIIDEVDSILIDEARTPLIISAPAEKATDKYYEFAKMVNTLDVDKHYNVDEKMNSVALTQEGIDAVEKALGQKDLYQEGGIEEIHHIEQALKAKALFRLDKEYVIKDGEIVIVDEFTGRLMFGRRFSEGLHQAIEAKEGVEIKQESLTLATITLQNLFRMYEKIGGMTGTAETEAEEFGKIYGLDVVVIPTHRQIARQDHNDKIYKTELGKLKAVVQEIKRKHEAGQPVLVGTISIEKNEILGALLQREGIVHELLNAKNHEREGQIIAQAGRPGAVTVATNMAGRGVDIVLGGNPPTKEDADKVKAAGGLMVIGTERHESRRIDNQLRGRSGRQGDKGLSQFFVSLQDDLMRIFASEKISGLMNRLGLPEDMPIENKLISRSIESAQKKVEGRNFDIRKHLVEYDDVMNKHREVIYKKRNDVLEAFKTEPKKLKEKIMEMMSLEIEHVVAFHTAIEDKKKDWNVKEIIETMVTIFPMSEEERKNILNKNIEQPQDVNKAVEHRTELIKELIAAAEKRYEEFTGTFPDEDTLRRVEKDIQLRAIDSLWVEHLDQMTRLREGIGLRGYGQKDPLVEYKREAFSLFTELINQIQRRVVYAFFKIRIKEPSRAANIMNQPRIRLQGAAKEMSRGAGQFSDTKNGGKNGVGVGVKQATTPAVSEKLKTPEGKKVGRNDPCPCGSGKKYKRCHGK</sequence>
<feature type="binding site" evidence="15">
    <location>
        <position position="85"/>
    </location>
    <ligand>
        <name>ATP</name>
        <dbReference type="ChEBI" id="CHEBI:30616"/>
    </ligand>
</feature>
<accession>A0A1G2AZB7</accession>
<feature type="compositionally biased region" description="Basic and acidic residues" evidence="17">
    <location>
        <begin position="903"/>
        <end position="915"/>
    </location>
</feature>
<dbReference type="InterPro" id="IPR020937">
    <property type="entry name" value="SecA_CS"/>
</dbReference>
<feature type="domain" description="Helicase C-terminal" evidence="19">
    <location>
        <begin position="454"/>
        <end position="645"/>
    </location>
</feature>
<feature type="binding site" evidence="15">
    <location>
        <position position="532"/>
    </location>
    <ligand>
        <name>ATP</name>
        <dbReference type="ChEBI" id="CHEBI:30616"/>
    </ligand>
</feature>
<evidence type="ECO:0000259" key="18">
    <source>
        <dbReference type="PROSITE" id="PS51192"/>
    </source>
</evidence>
<evidence type="ECO:0000256" key="6">
    <source>
        <dbReference type="ARBA" id="ARBA00022490"/>
    </source>
</evidence>
<evidence type="ECO:0000256" key="12">
    <source>
        <dbReference type="ARBA" id="ARBA00022967"/>
    </source>
</evidence>
<dbReference type="STRING" id="1798542.A3F54_04780"/>
<dbReference type="Gene3D" id="3.40.50.300">
    <property type="entry name" value="P-loop containing nucleotide triphosphate hydrolases"/>
    <property type="match status" value="3"/>
</dbReference>
<comment type="cofactor">
    <cofactor evidence="1">
        <name>Zn(2+)</name>
        <dbReference type="ChEBI" id="CHEBI:29105"/>
    </cofactor>
</comment>
<dbReference type="SUPFAM" id="SSF81767">
    <property type="entry name" value="Pre-protein crosslinking domain of SecA"/>
    <property type="match status" value="1"/>
</dbReference>
<comment type="caution">
    <text evidence="21">The sequence shown here is derived from an EMBL/GenBank/DDBJ whole genome shotgun (WGS) entry which is preliminary data.</text>
</comment>
<dbReference type="SUPFAM" id="SSF52540">
    <property type="entry name" value="P-loop containing nucleoside triphosphate hydrolases"/>
    <property type="match status" value="2"/>
</dbReference>
<dbReference type="Pfam" id="PF01043">
    <property type="entry name" value="SecA_PP_bind"/>
    <property type="match status" value="1"/>
</dbReference>
<dbReference type="GO" id="GO:0006605">
    <property type="term" value="P:protein targeting"/>
    <property type="evidence" value="ECO:0007669"/>
    <property type="project" value="UniProtKB-UniRule"/>
</dbReference>
<evidence type="ECO:0000256" key="15">
    <source>
        <dbReference type="HAMAP-Rule" id="MF_01382"/>
    </source>
</evidence>
<evidence type="ECO:0000256" key="11">
    <source>
        <dbReference type="ARBA" id="ARBA00022927"/>
    </source>
</evidence>
<dbReference type="FunFam" id="3.40.50.300:FF:000429">
    <property type="entry name" value="Preprotein translocase subunit SecA"/>
    <property type="match status" value="1"/>
</dbReference>
<dbReference type="SMART" id="SM00958">
    <property type="entry name" value="SecA_PP_bind"/>
    <property type="match status" value="1"/>
</dbReference>
<evidence type="ECO:0000256" key="4">
    <source>
        <dbReference type="ARBA" id="ARBA00022448"/>
    </source>
</evidence>
<dbReference type="PROSITE" id="PS51194">
    <property type="entry name" value="HELICASE_CTER"/>
    <property type="match status" value="1"/>
</dbReference>
<dbReference type="Pfam" id="PF07516">
    <property type="entry name" value="SecA_SW"/>
    <property type="match status" value="1"/>
</dbReference>
<feature type="domain" description="SecA family profile" evidence="20">
    <location>
        <begin position="1"/>
        <end position="619"/>
    </location>
</feature>
<keyword evidence="6 15" id="KW-0963">Cytoplasm</keyword>
<dbReference type="NCBIfam" id="TIGR00963">
    <property type="entry name" value="secA"/>
    <property type="match status" value="1"/>
</dbReference>
<proteinExistence type="inferred from homology"/>
<dbReference type="GO" id="GO:0005524">
    <property type="term" value="F:ATP binding"/>
    <property type="evidence" value="ECO:0007669"/>
    <property type="project" value="UniProtKB-UniRule"/>
</dbReference>
<evidence type="ECO:0000256" key="16">
    <source>
        <dbReference type="RuleBase" id="RU003874"/>
    </source>
</evidence>
<dbReference type="PROSITE" id="PS01312">
    <property type="entry name" value="SECA"/>
    <property type="match status" value="1"/>
</dbReference>
<dbReference type="GO" id="GO:0031522">
    <property type="term" value="C:cell envelope Sec protein transport complex"/>
    <property type="evidence" value="ECO:0007669"/>
    <property type="project" value="TreeGrafter"/>
</dbReference>
<dbReference type="PROSITE" id="PS51192">
    <property type="entry name" value="HELICASE_ATP_BIND_1"/>
    <property type="match status" value="1"/>
</dbReference>
<dbReference type="GO" id="GO:0065002">
    <property type="term" value="P:intracellular protein transmembrane transport"/>
    <property type="evidence" value="ECO:0007669"/>
    <property type="project" value="UniProtKB-UniRule"/>
</dbReference>
<keyword evidence="9" id="KW-0862">Zinc</keyword>
<dbReference type="InterPro" id="IPR014018">
    <property type="entry name" value="SecA_motor_DEAD"/>
</dbReference>
<comment type="subunit">
    <text evidence="15">Monomer and homodimer. Part of the essential Sec protein translocation apparatus which comprises SecA, SecYEG and auxiliary proteins SecDF. Other proteins may also be involved.</text>
</comment>
<dbReference type="Pfam" id="PF07517">
    <property type="entry name" value="SecA_DEAD"/>
    <property type="match status" value="1"/>
</dbReference>
<evidence type="ECO:0000256" key="14">
    <source>
        <dbReference type="ARBA" id="ARBA00023136"/>
    </source>
</evidence>
<dbReference type="SUPFAM" id="SSF81886">
    <property type="entry name" value="Helical scaffold and wing domains of SecA"/>
    <property type="match status" value="1"/>
</dbReference>
<evidence type="ECO:0000256" key="17">
    <source>
        <dbReference type="SAM" id="MobiDB-lite"/>
    </source>
</evidence>
<name>A0A1G2AZB7_9BACT</name>
<evidence type="ECO:0000256" key="3">
    <source>
        <dbReference type="ARBA" id="ARBA00007650"/>
    </source>
</evidence>
<dbReference type="InterPro" id="IPR011115">
    <property type="entry name" value="SecA_DEAD"/>
</dbReference>
<feature type="domain" description="Helicase ATP-binding" evidence="18">
    <location>
        <begin position="87"/>
        <end position="285"/>
    </location>
</feature>
<dbReference type="InterPro" id="IPR036670">
    <property type="entry name" value="SecA_X-link_sf"/>
</dbReference>
<organism evidence="21 22">
    <name type="scientific">Candidatus Kerfeldbacteria bacterium RIFCSPHIGHO2_12_FULL_48_17</name>
    <dbReference type="NCBI Taxonomy" id="1798542"/>
    <lineage>
        <taxon>Bacteria</taxon>
        <taxon>Candidatus Kerfeldiibacteriota</taxon>
    </lineage>
</organism>
<dbReference type="Proteomes" id="UP000176952">
    <property type="component" value="Unassembled WGS sequence"/>
</dbReference>
<evidence type="ECO:0000256" key="8">
    <source>
        <dbReference type="ARBA" id="ARBA00022741"/>
    </source>
</evidence>
<evidence type="ECO:0000256" key="1">
    <source>
        <dbReference type="ARBA" id="ARBA00001947"/>
    </source>
</evidence>
<dbReference type="Pfam" id="PF21090">
    <property type="entry name" value="P-loop_SecA"/>
    <property type="match status" value="1"/>
</dbReference>
<evidence type="ECO:0000259" key="20">
    <source>
        <dbReference type="PROSITE" id="PS51196"/>
    </source>
</evidence>
<dbReference type="InterPro" id="IPR036266">
    <property type="entry name" value="SecA_Wing/Scaffold_sf"/>
</dbReference>
<dbReference type="FunFam" id="3.90.1440.10:FF:000002">
    <property type="entry name" value="Protein translocase subunit SecA"/>
    <property type="match status" value="1"/>
</dbReference>
<evidence type="ECO:0000256" key="13">
    <source>
        <dbReference type="ARBA" id="ARBA00023010"/>
    </source>
</evidence>
<evidence type="ECO:0000256" key="10">
    <source>
        <dbReference type="ARBA" id="ARBA00022840"/>
    </source>
</evidence>
<comment type="subcellular location">
    <subcellularLocation>
        <location evidence="15">Cell membrane</location>
        <topology evidence="15">Peripheral membrane protein</topology>
        <orientation evidence="15">Cytoplasmic side</orientation>
    </subcellularLocation>
    <subcellularLocation>
        <location evidence="15">Cytoplasm</location>
    </subcellularLocation>
    <subcellularLocation>
        <location evidence="2">Membrane</location>
        <topology evidence="2">Peripheral membrane protein</topology>
    </subcellularLocation>
    <text evidence="15">Distribution is 50-50.</text>
</comment>
<dbReference type="InterPro" id="IPR011116">
    <property type="entry name" value="SecA_Wing/Scaffold"/>
</dbReference>
<feature type="binding site" evidence="15">
    <location>
        <begin position="103"/>
        <end position="107"/>
    </location>
    <ligand>
        <name>ATP</name>
        <dbReference type="ChEBI" id="CHEBI:30616"/>
    </ligand>
</feature>
<comment type="catalytic activity">
    <reaction evidence="15">
        <text>ATP + H2O + cellular proteinSide 1 = ADP + phosphate + cellular proteinSide 2.</text>
        <dbReference type="EC" id="7.4.2.8"/>
    </reaction>
</comment>
<dbReference type="GO" id="GO:0043952">
    <property type="term" value="P:protein transport by the Sec complex"/>
    <property type="evidence" value="ECO:0007669"/>
    <property type="project" value="TreeGrafter"/>
</dbReference>
<keyword evidence="10 15" id="KW-0067">ATP-binding</keyword>
<dbReference type="PANTHER" id="PTHR30612:SF0">
    <property type="entry name" value="CHLOROPLAST PROTEIN-TRANSPORTING ATPASE"/>
    <property type="match status" value="1"/>
</dbReference>
<reference evidence="21 22" key="1">
    <citation type="journal article" date="2016" name="Nat. Commun.">
        <title>Thousands of microbial genomes shed light on interconnected biogeochemical processes in an aquifer system.</title>
        <authorList>
            <person name="Anantharaman K."/>
            <person name="Brown C.T."/>
            <person name="Hug L.A."/>
            <person name="Sharon I."/>
            <person name="Castelle C.J."/>
            <person name="Probst A.J."/>
            <person name="Thomas B.C."/>
            <person name="Singh A."/>
            <person name="Wilkins M.J."/>
            <person name="Karaoz U."/>
            <person name="Brodie E.L."/>
            <person name="Williams K.H."/>
            <person name="Hubbard S.S."/>
            <person name="Banfield J.F."/>
        </authorList>
    </citation>
    <scope>NUCLEOTIDE SEQUENCE [LARGE SCALE GENOMIC DNA]</scope>
</reference>
<keyword evidence="8 15" id="KW-0547">Nucleotide-binding</keyword>
<comment type="similarity">
    <text evidence="3 15 16">Belongs to the SecA family.</text>
</comment>
<keyword evidence="14 15" id="KW-0472">Membrane</keyword>
<dbReference type="InterPro" id="IPR004027">
    <property type="entry name" value="SEC_C_motif"/>
</dbReference>
<dbReference type="EC" id="7.4.2.8" evidence="15"/>
<comment type="function">
    <text evidence="15">Part of the Sec protein translocase complex. Interacts with the SecYEG preprotein conducting channel. Has a central role in coupling the hydrolysis of ATP to the transfer of proteins into and across the cell membrane, serving as an ATP-driven molecular motor driving the stepwise translocation of polypeptide chains across the membrane.</text>
</comment>
<dbReference type="GO" id="GO:0005829">
    <property type="term" value="C:cytosol"/>
    <property type="evidence" value="ECO:0007669"/>
    <property type="project" value="TreeGrafter"/>
</dbReference>
<dbReference type="EMBL" id="MHKD01000041">
    <property type="protein sequence ID" value="OGY81856.1"/>
    <property type="molecule type" value="Genomic_DNA"/>
</dbReference>
<evidence type="ECO:0000259" key="19">
    <source>
        <dbReference type="PROSITE" id="PS51194"/>
    </source>
</evidence>
<dbReference type="InterPro" id="IPR027417">
    <property type="entry name" value="P-loop_NTPase"/>
</dbReference>